<evidence type="ECO:0000313" key="7">
    <source>
        <dbReference type="Proteomes" id="UP000199420"/>
    </source>
</evidence>
<dbReference type="Proteomes" id="UP000199420">
    <property type="component" value="Unassembled WGS sequence"/>
</dbReference>
<dbReference type="InterPro" id="IPR009057">
    <property type="entry name" value="Homeodomain-like_sf"/>
</dbReference>
<proteinExistence type="predicted"/>
<keyword evidence="7" id="KW-1185">Reference proteome</keyword>
<gene>
    <name evidence="6" type="ORF">SAMN04487997_0712</name>
</gene>
<reference evidence="6 7" key="1">
    <citation type="submission" date="2016-10" db="EMBL/GenBank/DDBJ databases">
        <authorList>
            <person name="de Groot N.N."/>
        </authorList>
    </citation>
    <scope>NUCLEOTIDE SEQUENCE [LARGE SCALE GENOMIC DNA]</scope>
    <source>
        <strain evidence="6 7">DSM 26515</strain>
    </source>
</reference>
<dbReference type="PANTHER" id="PTHR11019">
    <property type="entry name" value="HTH-TYPE TRANSCRIPTIONAL REGULATOR NIMR"/>
    <property type="match status" value="1"/>
</dbReference>
<feature type="region of interest" description="Disordered" evidence="4">
    <location>
        <begin position="310"/>
        <end position="335"/>
    </location>
</feature>
<accession>A0A1H6QV10</accession>
<dbReference type="EMBL" id="FNYC01000001">
    <property type="protein sequence ID" value="SEI44774.1"/>
    <property type="molecule type" value="Genomic_DNA"/>
</dbReference>
<dbReference type="InterPro" id="IPR018060">
    <property type="entry name" value="HTH_AraC"/>
</dbReference>
<dbReference type="RefSeq" id="WP_175483654.1">
    <property type="nucleotide sequence ID" value="NZ_FNYC01000001.1"/>
</dbReference>
<evidence type="ECO:0000256" key="2">
    <source>
        <dbReference type="ARBA" id="ARBA00023125"/>
    </source>
</evidence>
<dbReference type="AlphaFoldDB" id="A0A1H6QV10"/>
<sequence>MDPLSFVLQSIRLDGAVFLNAEFTAPWCVEASFGMPEPRLRLTGADHVVFFHCLIEGTCLAGLIGSPHALALQPGDLIFFPHDHRHRMGSYMGAPMMSTDDLPRSVPAGELIQLCHGGGGDATRFVCGYLACNRQVSRGLLSALPEMFRVSLREDSGSAWLFDMLLLGVRESTAHRPGAASILTKLSELLFAEALRRYADDQPAGQGGWLAGLRDPLVGRAMALLHQQPAHPWTVDSLARAVASSRSALAGRFVRLTGAPPMQYLASHRLALAAQALRCGQEPVARIAENNGYASEAAFTRAFKRRYGVPPSGWRRQGEEGATSAAPSPVPAGCA</sequence>
<evidence type="ECO:0000313" key="6">
    <source>
        <dbReference type="EMBL" id="SEI44774.1"/>
    </source>
</evidence>
<dbReference type="InterPro" id="IPR018062">
    <property type="entry name" value="HTH_AraC-typ_CS"/>
</dbReference>
<evidence type="ECO:0000256" key="1">
    <source>
        <dbReference type="ARBA" id="ARBA00023015"/>
    </source>
</evidence>
<dbReference type="Gene3D" id="1.10.10.60">
    <property type="entry name" value="Homeodomain-like"/>
    <property type="match status" value="2"/>
</dbReference>
<name>A0A1H6QV10_9GAMM</name>
<dbReference type="PRINTS" id="PR00032">
    <property type="entry name" value="HTHARAC"/>
</dbReference>
<evidence type="ECO:0000256" key="3">
    <source>
        <dbReference type="ARBA" id="ARBA00023163"/>
    </source>
</evidence>
<dbReference type="PANTHER" id="PTHR11019:SF159">
    <property type="entry name" value="TRANSCRIPTIONAL REGULATOR-RELATED"/>
    <property type="match status" value="1"/>
</dbReference>
<dbReference type="GO" id="GO:0043565">
    <property type="term" value="F:sequence-specific DNA binding"/>
    <property type="evidence" value="ECO:0007669"/>
    <property type="project" value="InterPro"/>
</dbReference>
<protein>
    <submittedName>
        <fullName evidence="6">AraC-type DNA-binding protein</fullName>
    </submittedName>
</protein>
<keyword evidence="1" id="KW-0805">Transcription regulation</keyword>
<dbReference type="SUPFAM" id="SSF46689">
    <property type="entry name" value="Homeodomain-like"/>
    <property type="match status" value="2"/>
</dbReference>
<keyword evidence="2 6" id="KW-0238">DNA-binding</keyword>
<organism evidence="6 7">
    <name type="scientific">Frateuria terrea</name>
    <dbReference type="NCBI Taxonomy" id="529704"/>
    <lineage>
        <taxon>Bacteria</taxon>
        <taxon>Pseudomonadati</taxon>
        <taxon>Pseudomonadota</taxon>
        <taxon>Gammaproteobacteria</taxon>
        <taxon>Lysobacterales</taxon>
        <taxon>Rhodanobacteraceae</taxon>
        <taxon>Frateuria</taxon>
    </lineage>
</organism>
<keyword evidence="3" id="KW-0804">Transcription</keyword>
<dbReference type="PROSITE" id="PS01124">
    <property type="entry name" value="HTH_ARAC_FAMILY_2"/>
    <property type="match status" value="1"/>
</dbReference>
<dbReference type="STRING" id="529704.SAMN02927913_0628"/>
<dbReference type="Pfam" id="PF12852">
    <property type="entry name" value="Cupin_6"/>
    <property type="match status" value="1"/>
</dbReference>
<dbReference type="InterPro" id="IPR032783">
    <property type="entry name" value="AraC_lig"/>
</dbReference>
<dbReference type="PROSITE" id="PS00041">
    <property type="entry name" value="HTH_ARAC_FAMILY_1"/>
    <property type="match status" value="1"/>
</dbReference>
<dbReference type="Pfam" id="PF12833">
    <property type="entry name" value="HTH_18"/>
    <property type="match status" value="1"/>
</dbReference>
<feature type="domain" description="HTH araC/xylS-type" evidence="5">
    <location>
        <begin position="219"/>
        <end position="317"/>
    </location>
</feature>
<evidence type="ECO:0000259" key="5">
    <source>
        <dbReference type="PROSITE" id="PS01124"/>
    </source>
</evidence>
<dbReference type="GO" id="GO:0003700">
    <property type="term" value="F:DNA-binding transcription factor activity"/>
    <property type="evidence" value="ECO:0007669"/>
    <property type="project" value="InterPro"/>
</dbReference>
<dbReference type="SMART" id="SM00342">
    <property type="entry name" value="HTH_ARAC"/>
    <property type="match status" value="1"/>
</dbReference>
<evidence type="ECO:0000256" key="4">
    <source>
        <dbReference type="SAM" id="MobiDB-lite"/>
    </source>
</evidence>
<dbReference type="InterPro" id="IPR020449">
    <property type="entry name" value="Tscrpt_reg_AraC-type_HTH"/>
</dbReference>